<dbReference type="GO" id="GO:0008276">
    <property type="term" value="F:protein methyltransferase activity"/>
    <property type="evidence" value="ECO:0007669"/>
    <property type="project" value="TreeGrafter"/>
</dbReference>
<dbReference type="FunFam" id="3.40.50.150:FF:000077">
    <property type="entry name" value="HemK methyltransferase family member 2"/>
    <property type="match status" value="2"/>
</dbReference>
<dbReference type="NCBIfam" id="TIGR00537">
    <property type="entry name" value="hemK_rel_arch"/>
    <property type="match status" value="1"/>
</dbReference>
<evidence type="ECO:0000256" key="6">
    <source>
        <dbReference type="ARBA" id="ARBA00023242"/>
    </source>
</evidence>
<dbReference type="PANTHER" id="PTHR45875">
    <property type="entry name" value="METHYLTRANSFERASE N6AMT1"/>
    <property type="match status" value="1"/>
</dbReference>
<dbReference type="PANTHER" id="PTHR45875:SF1">
    <property type="entry name" value="METHYLTRANSFERASE N6AMT1"/>
    <property type="match status" value="1"/>
</dbReference>
<dbReference type="Pfam" id="PF05175">
    <property type="entry name" value="MTS"/>
    <property type="match status" value="1"/>
</dbReference>
<dbReference type="GO" id="GO:0035657">
    <property type="term" value="C:eRF1 methyltransferase complex"/>
    <property type="evidence" value="ECO:0007669"/>
    <property type="project" value="TreeGrafter"/>
</dbReference>
<evidence type="ECO:0000256" key="2">
    <source>
        <dbReference type="ARBA" id="ARBA00006149"/>
    </source>
</evidence>
<dbReference type="InterPro" id="IPR029063">
    <property type="entry name" value="SAM-dependent_MTases_sf"/>
</dbReference>
<evidence type="ECO:0000313" key="8">
    <source>
        <dbReference type="EMBL" id="PPS06259.1"/>
    </source>
</evidence>
<dbReference type="GO" id="GO:0032259">
    <property type="term" value="P:methylation"/>
    <property type="evidence" value="ECO:0007669"/>
    <property type="project" value="UniProtKB-KW"/>
</dbReference>
<evidence type="ECO:0000313" key="9">
    <source>
        <dbReference type="Proteomes" id="UP000239757"/>
    </source>
</evidence>
<keyword evidence="6" id="KW-0539">Nucleus</keyword>
<dbReference type="InterPro" id="IPR004557">
    <property type="entry name" value="PrmC-related"/>
</dbReference>
<dbReference type="InterPro" id="IPR007848">
    <property type="entry name" value="Small_mtfrase_dom"/>
</dbReference>
<evidence type="ECO:0000256" key="1">
    <source>
        <dbReference type="ARBA" id="ARBA00004123"/>
    </source>
</evidence>
<comment type="subcellular location">
    <subcellularLocation>
        <location evidence="1">Nucleus</location>
    </subcellularLocation>
</comment>
<dbReference type="GO" id="GO:0005634">
    <property type="term" value="C:nucleus"/>
    <property type="evidence" value="ECO:0007669"/>
    <property type="project" value="UniProtKB-SubCell"/>
</dbReference>
<dbReference type="GO" id="GO:0008757">
    <property type="term" value="F:S-adenosylmethionine-dependent methyltransferase activity"/>
    <property type="evidence" value="ECO:0007669"/>
    <property type="project" value="TreeGrafter"/>
</dbReference>
<dbReference type="PROSITE" id="PS00092">
    <property type="entry name" value="N6_MTASE"/>
    <property type="match status" value="2"/>
</dbReference>
<evidence type="ECO:0000256" key="5">
    <source>
        <dbReference type="ARBA" id="ARBA00022691"/>
    </source>
</evidence>
<comment type="similarity">
    <text evidence="2">Belongs to the eukaryotic/archaeal PrmC-related family.</text>
</comment>
<protein>
    <recommendedName>
        <fullName evidence="7">Methyltransferase small domain-containing protein</fullName>
    </recommendedName>
</protein>
<evidence type="ECO:0000259" key="7">
    <source>
        <dbReference type="Pfam" id="PF05175"/>
    </source>
</evidence>
<keyword evidence="3" id="KW-0489">Methyltransferase</keyword>
<dbReference type="EMBL" id="KZ664317">
    <property type="protein sequence ID" value="PPS06259.1"/>
    <property type="molecule type" value="Genomic_DNA"/>
</dbReference>
<dbReference type="InterPro" id="IPR052190">
    <property type="entry name" value="Euk-Arch_PrmC-MTase"/>
</dbReference>
<name>A0A2P5XSC1_GOSBA</name>
<dbReference type="OrthoDB" id="406152at2759"/>
<sequence length="397" mass="43581">MPGNSFEMSYKIAQIRLVSSHPEVYEPCDDSFALVDALLSDRNNLLELKPMLCMEVGCGSGYVITSLMLMLGEEANGAQFIATDINHHAIKVTQETMEAHGVYAELINTDIASGLENRLAGSVDLLVVNPPYVPTPEDEVGREGIASAWAGGENGRSVIDKILPVAEKLLSKRGWLYMVTLTANNPSQICRQMMKKGYASKIVVQRSTVEESLHIIKFWKDNDIEADTNDVITNSKAVPLGIVDSVQNRLAGSVDLLVVNPPYVPTPEDEVGREGIASAWAGGENGRSVIDKILPVAEKLLSKRGWLYMVTLTANNPSQICRQMMKKGYASKIVVQRSTVEESLHIIKFWKDNDIEADTNDVITNSKAVPLGIVDSVRSQIQRLSFWGSCDINTTTN</sequence>
<reference evidence="8 9" key="1">
    <citation type="submission" date="2015-01" db="EMBL/GenBank/DDBJ databases">
        <title>Genome of allotetraploid Gossypium barbadense reveals genomic plasticity and fiber elongation in cotton evolution.</title>
        <authorList>
            <person name="Chen X."/>
            <person name="Liu X."/>
            <person name="Zhao B."/>
            <person name="Zheng H."/>
            <person name="Hu Y."/>
            <person name="Lu G."/>
            <person name="Yang C."/>
            <person name="Chen J."/>
            <person name="Shan C."/>
            <person name="Zhang L."/>
            <person name="Zhou Y."/>
            <person name="Wang L."/>
            <person name="Guo W."/>
            <person name="Bai Y."/>
            <person name="Ruan J."/>
            <person name="Shangguan X."/>
            <person name="Mao Y."/>
            <person name="Jiang J."/>
            <person name="Zhu Y."/>
            <person name="Lei J."/>
            <person name="Kang H."/>
            <person name="Chen S."/>
            <person name="He X."/>
            <person name="Wang R."/>
            <person name="Wang Y."/>
            <person name="Chen J."/>
            <person name="Wang L."/>
            <person name="Yu S."/>
            <person name="Wang B."/>
            <person name="Wei J."/>
            <person name="Song S."/>
            <person name="Lu X."/>
            <person name="Gao Z."/>
            <person name="Gu W."/>
            <person name="Deng X."/>
            <person name="Ma D."/>
            <person name="Wang S."/>
            <person name="Liang W."/>
            <person name="Fang L."/>
            <person name="Cai C."/>
            <person name="Zhu X."/>
            <person name="Zhou B."/>
            <person name="Zhang Y."/>
            <person name="Chen Z."/>
            <person name="Xu S."/>
            <person name="Zhu R."/>
            <person name="Wang S."/>
            <person name="Zhang T."/>
            <person name="Zhao G."/>
        </authorList>
    </citation>
    <scope>NUCLEOTIDE SEQUENCE [LARGE SCALE GENOMIC DNA]</scope>
    <source>
        <strain evidence="9">cv. Xinhai21</strain>
        <tissue evidence="8">Leaf</tissue>
    </source>
</reference>
<feature type="domain" description="Methyltransferase small" evidence="7">
    <location>
        <begin position="54"/>
        <end position="188"/>
    </location>
</feature>
<dbReference type="InterPro" id="IPR002052">
    <property type="entry name" value="DNA_methylase_N6_adenine_CS"/>
</dbReference>
<dbReference type="CDD" id="cd02440">
    <property type="entry name" value="AdoMet_MTases"/>
    <property type="match status" value="1"/>
</dbReference>
<proteinExistence type="inferred from homology"/>
<dbReference type="GO" id="GO:0003676">
    <property type="term" value="F:nucleic acid binding"/>
    <property type="evidence" value="ECO:0007669"/>
    <property type="project" value="InterPro"/>
</dbReference>
<organism evidence="8 9">
    <name type="scientific">Gossypium barbadense</name>
    <name type="common">Sea Island cotton</name>
    <name type="synonym">Hibiscus barbadensis</name>
    <dbReference type="NCBI Taxonomy" id="3634"/>
    <lineage>
        <taxon>Eukaryota</taxon>
        <taxon>Viridiplantae</taxon>
        <taxon>Streptophyta</taxon>
        <taxon>Embryophyta</taxon>
        <taxon>Tracheophyta</taxon>
        <taxon>Spermatophyta</taxon>
        <taxon>Magnoliopsida</taxon>
        <taxon>eudicotyledons</taxon>
        <taxon>Gunneridae</taxon>
        <taxon>Pentapetalae</taxon>
        <taxon>rosids</taxon>
        <taxon>malvids</taxon>
        <taxon>Malvales</taxon>
        <taxon>Malvaceae</taxon>
        <taxon>Malvoideae</taxon>
        <taxon>Gossypium</taxon>
    </lineage>
</organism>
<keyword evidence="5" id="KW-0949">S-adenosyl-L-methionine</keyword>
<accession>A0A2P5XSC1</accession>
<keyword evidence="4" id="KW-0808">Transferase</keyword>
<evidence type="ECO:0000256" key="4">
    <source>
        <dbReference type="ARBA" id="ARBA00022679"/>
    </source>
</evidence>
<dbReference type="Gene3D" id="3.40.50.150">
    <property type="entry name" value="Vaccinia Virus protein VP39"/>
    <property type="match status" value="2"/>
</dbReference>
<dbReference type="Proteomes" id="UP000239757">
    <property type="component" value="Unassembled WGS sequence"/>
</dbReference>
<evidence type="ECO:0000256" key="3">
    <source>
        <dbReference type="ARBA" id="ARBA00022603"/>
    </source>
</evidence>
<dbReference type="SUPFAM" id="SSF53335">
    <property type="entry name" value="S-adenosyl-L-methionine-dependent methyltransferases"/>
    <property type="match status" value="2"/>
</dbReference>
<gene>
    <name evidence="8" type="ORF">GOBAR_AA14387</name>
</gene>
<dbReference type="AlphaFoldDB" id="A0A2P5XSC1"/>